<sequence>MASSAAWGLEYLHSRSCIHRDIAARNCLYDKKKNVKISDFGLSREGEEYKMTQTQRVPMKSMAPECFTNFTFTRSSDVFSFGVLLWEIFSDAAEPFEGIKTAEMKNLILNGVRLEFPAATPPQITEMVTQHLWSSRPEDRYRMDQIVEGLKLIVEMEAERKDKKEIQREDTVKGSDIKIKKKKTKSRSRASQNRANMKKCQIGNAEGKGNSLNQS</sequence>
<reference evidence="2" key="1">
    <citation type="submission" date="2022-11" db="UniProtKB">
        <authorList>
            <consortium name="WormBaseParasite"/>
        </authorList>
    </citation>
    <scope>IDENTIFICATION</scope>
</reference>
<evidence type="ECO:0000313" key="2">
    <source>
        <dbReference type="WBParaSite" id="ES5_v2.g23800.t1"/>
    </source>
</evidence>
<dbReference type="WBParaSite" id="ES5_v2.g23800.t1">
    <property type="protein sequence ID" value="ES5_v2.g23800.t1"/>
    <property type="gene ID" value="ES5_v2.g23800"/>
</dbReference>
<accession>A0AC34G2T4</accession>
<evidence type="ECO:0000313" key="1">
    <source>
        <dbReference type="Proteomes" id="UP000887579"/>
    </source>
</evidence>
<protein>
    <submittedName>
        <fullName evidence="2">Protein kinase domain-containing protein</fullName>
    </submittedName>
</protein>
<organism evidence="1 2">
    <name type="scientific">Panagrolaimus sp. ES5</name>
    <dbReference type="NCBI Taxonomy" id="591445"/>
    <lineage>
        <taxon>Eukaryota</taxon>
        <taxon>Metazoa</taxon>
        <taxon>Ecdysozoa</taxon>
        <taxon>Nematoda</taxon>
        <taxon>Chromadorea</taxon>
        <taxon>Rhabditida</taxon>
        <taxon>Tylenchina</taxon>
        <taxon>Panagrolaimomorpha</taxon>
        <taxon>Panagrolaimoidea</taxon>
        <taxon>Panagrolaimidae</taxon>
        <taxon>Panagrolaimus</taxon>
    </lineage>
</organism>
<dbReference type="Proteomes" id="UP000887579">
    <property type="component" value="Unplaced"/>
</dbReference>
<name>A0AC34G2T4_9BILA</name>
<proteinExistence type="predicted"/>